<dbReference type="InterPro" id="IPR007685">
    <property type="entry name" value="RelA_SpoT"/>
</dbReference>
<dbReference type="PANTHER" id="PTHR41773:SF1">
    <property type="entry name" value="RELA_SPOT DOMAIN-CONTAINING PROTEIN"/>
    <property type="match status" value="1"/>
</dbReference>
<dbReference type="SUPFAM" id="SSF81301">
    <property type="entry name" value="Nucleotidyltransferase"/>
    <property type="match status" value="1"/>
</dbReference>
<dbReference type="Proteomes" id="UP000003755">
    <property type="component" value="Unassembled WGS sequence"/>
</dbReference>
<dbReference type="GO" id="GO:0015970">
    <property type="term" value="P:guanosine tetraphosphate biosynthetic process"/>
    <property type="evidence" value="ECO:0007669"/>
    <property type="project" value="UniProtKB-UniPathway"/>
</dbReference>
<name>C9LAK8_BLAHA</name>
<dbReference type="Pfam" id="PF04607">
    <property type="entry name" value="RelA_SpoT"/>
    <property type="match status" value="1"/>
</dbReference>
<comment type="caution">
    <text evidence="3">The sequence shown here is derived from an EMBL/GenBank/DDBJ whole genome shotgun (WGS) entry which is preliminary data.</text>
</comment>
<dbReference type="CDD" id="cd05399">
    <property type="entry name" value="NT_Rel-Spo_like"/>
    <property type="match status" value="1"/>
</dbReference>
<gene>
    <name evidence="3" type="ORF">BLAHAN_06458</name>
</gene>
<dbReference type="STRING" id="537007.BLAHAN_06458"/>
<proteinExistence type="predicted"/>
<evidence type="ECO:0000256" key="1">
    <source>
        <dbReference type="ARBA" id="ARBA00004976"/>
    </source>
</evidence>
<accession>C9LAK8</accession>
<dbReference type="Gene3D" id="3.30.460.10">
    <property type="entry name" value="Beta Polymerase, domain 2"/>
    <property type="match status" value="1"/>
</dbReference>
<dbReference type="UniPathway" id="UPA00908">
    <property type="reaction ID" value="UER00884"/>
</dbReference>
<protein>
    <submittedName>
        <fullName evidence="3">RelA/SpoT domain protein</fullName>
    </submittedName>
</protein>
<evidence type="ECO:0000259" key="2">
    <source>
        <dbReference type="SMART" id="SM00954"/>
    </source>
</evidence>
<dbReference type="InterPro" id="IPR043519">
    <property type="entry name" value="NT_sf"/>
</dbReference>
<evidence type="ECO:0000313" key="4">
    <source>
        <dbReference type="Proteomes" id="UP000003755"/>
    </source>
</evidence>
<dbReference type="PANTHER" id="PTHR41773">
    <property type="entry name" value="GTP PYROPHOSPHATASE-RELATED"/>
    <property type="match status" value="1"/>
</dbReference>
<dbReference type="AlphaFoldDB" id="C9LAK8"/>
<dbReference type="HOGENOM" id="CLU_946102_0_0_9"/>
<comment type="pathway">
    <text evidence="1">Purine metabolism; ppGpp biosynthesis; ppGpp from GTP: step 1/2.</text>
</comment>
<organism evidence="3 4">
    <name type="scientific">Blautia hansenii DSM 20583</name>
    <dbReference type="NCBI Taxonomy" id="537007"/>
    <lineage>
        <taxon>Bacteria</taxon>
        <taxon>Bacillati</taxon>
        <taxon>Bacillota</taxon>
        <taxon>Clostridia</taxon>
        <taxon>Lachnospirales</taxon>
        <taxon>Lachnospiraceae</taxon>
        <taxon>Blautia</taxon>
    </lineage>
</organism>
<dbReference type="eggNOG" id="COG2357">
    <property type="taxonomic scope" value="Bacteria"/>
</dbReference>
<feature type="domain" description="RelA/SpoT" evidence="2">
    <location>
        <begin position="49"/>
        <end position="179"/>
    </location>
</feature>
<keyword evidence="4" id="KW-1185">Reference proteome</keyword>
<dbReference type="EMBL" id="ABYU02000030">
    <property type="protein sequence ID" value="EEX21006.1"/>
    <property type="molecule type" value="Genomic_DNA"/>
</dbReference>
<reference evidence="3" key="1">
    <citation type="submission" date="2009-09" db="EMBL/GenBank/DDBJ databases">
        <authorList>
            <person name="Weinstock G."/>
            <person name="Sodergren E."/>
            <person name="Clifton S."/>
            <person name="Fulton L."/>
            <person name="Fulton B."/>
            <person name="Courtney L."/>
            <person name="Fronick C."/>
            <person name="Harrison M."/>
            <person name="Strong C."/>
            <person name="Farmer C."/>
            <person name="Delahaunty K."/>
            <person name="Markovic C."/>
            <person name="Hall O."/>
            <person name="Minx P."/>
            <person name="Tomlinson C."/>
            <person name="Mitreva M."/>
            <person name="Nelson J."/>
            <person name="Hou S."/>
            <person name="Wollam A."/>
            <person name="Pepin K.H."/>
            <person name="Johnson M."/>
            <person name="Bhonagiri V."/>
            <person name="Nash W.E."/>
            <person name="Warren W."/>
            <person name="Chinwalla A."/>
            <person name="Mardis E.R."/>
            <person name="Wilson R.K."/>
        </authorList>
    </citation>
    <scope>NUCLEOTIDE SEQUENCE [LARGE SCALE GENOMIC DNA]</scope>
    <source>
        <strain evidence="3">DSM 20583</strain>
    </source>
</reference>
<evidence type="ECO:0000313" key="3">
    <source>
        <dbReference type="EMBL" id="EEX21006.1"/>
    </source>
</evidence>
<sequence length="331" mass="40048">MAKEGEYMRGIEELSELLKSDEINSLGKDLGKRIQDKLERSGIYFHIFARVKEAGSIWHKLEWKKEEYLQKNKKMQDIVGIRIVLYYMDDIAICKEMLKNTYSIIEKDSHEDKPKVNEFNPLRMNYVCRIPEEFIERFPEKLWEDYRIDKTFEVQIRTTFSEGWHEVDHEVRYKHKEAWEQHYEFSRELNGIYATLEVCDRSMVNLLERLAYRNYKNMEIEAMVRHKFRLRFENPTISVPLKEFLEKDTELVKKIYRSEREETIRFFASDLSEGIALTVDNLIFVCNEVCLGRKDLEDRTPMLIRERTKQWQERQKISINMEKSVDTEFYL</sequence>
<dbReference type="SMART" id="SM00954">
    <property type="entry name" value="RelA_SpoT"/>
    <property type="match status" value="1"/>
</dbReference>